<comment type="caution">
    <text evidence="2">The sequence shown here is derived from an EMBL/GenBank/DDBJ whole genome shotgun (WGS) entry which is preliminary data.</text>
</comment>
<dbReference type="RefSeq" id="WP_340328516.1">
    <property type="nucleotide sequence ID" value="NZ_JAZHOF010000002.1"/>
</dbReference>
<feature type="region of interest" description="Disordered" evidence="1">
    <location>
        <begin position="23"/>
        <end position="48"/>
    </location>
</feature>
<name>A0AAW9RR78_9HYPH</name>
<dbReference type="EMBL" id="JAZHOF010000002">
    <property type="protein sequence ID" value="MEJ8570770.1"/>
    <property type="molecule type" value="Genomic_DNA"/>
</dbReference>
<evidence type="ECO:0000256" key="1">
    <source>
        <dbReference type="SAM" id="MobiDB-lite"/>
    </source>
</evidence>
<keyword evidence="3" id="KW-1185">Reference proteome</keyword>
<dbReference type="Proteomes" id="UP001378188">
    <property type="component" value="Unassembled WGS sequence"/>
</dbReference>
<accession>A0AAW9RR78</accession>
<proteinExistence type="predicted"/>
<gene>
    <name evidence="2" type="ORF">V3328_04755</name>
</gene>
<reference evidence="2 3" key="1">
    <citation type="submission" date="2024-02" db="EMBL/GenBank/DDBJ databases">
        <title>Genome analysis and characterization of Microbaculum marinisediminis sp. nov., isolated from marine sediment.</title>
        <authorList>
            <person name="Du Z.-J."/>
            <person name="Ye Y.-Q."/>
            <person name="Zhang Z.-R."/>
            <person name="Yuan S.-M."/>
            <person name="Zhang X.-Y."/>
        </authorList>
    </citation>
    <scope>NUCLEOTIDE SEQUENCE [LARGE SCALE GENOMIC DNA]</scope>
    <source>
        <strain evidence="2 3">SDUM1044001</strain>
    </source>
</reference>
<organism evidence="2 3">
    <name type="scientific">Microbaculum marinum</name>
    <dbReference type="NCBI Taxonomy" id="1764581"/>
    <lineage>
        <taxon>Bacteria</taxon>
        <taxon>Pseudomonadati</taxon>
        <taxon>Pseudomonadota</taxon>
        <taxon>Alphaproteobacteria</taxon>
        <taxon>Hyphomicrobiales</taxon>
        <taxon>Tepidamorphaceae</taxon>
        <taxon>Microbaculum</taxon>
    </lineage>
</organism>
<sequence>MLFDDARTRLVHWTQFLDGKEASTNKTVKNGPNKSGHAETWWRENSGTTPDWRNPRTVAYFCAYLDIAQGRIRLEGITLDDGYLWPDRAVMRALLESGCVTCGDERFQVTTLGEAMVAPFLMIEGGGVRVVIPPTGWSAV</sequence>
<evidence type="ECO:0000313" key="3">
    <source>
        <dbReference type="Proteomes" id="UP001378188"/>
    </source>
</evidence>
<feature type="compositionally biased region" description="Polar residues" evidence="1">
    <location>
        <begin position="24"/>
        <end position="33"/>
    </location>
</feature>
<protein>
    <submittedName>
        <fullName evidence="2">Uncharacterized protein</fullName>
    </submittedName>
</protein>
<dbReference type="AlphaFoldDB" id="A0AAW9RR78"/>
<evidence type="ECO:0000313" key="2">
    <source>
        <dbReference type="EMBL" id="MEJ8570770.1"/>
    </source>
</evidence>